<reference evidence="2 3" key="1">
    <citation type="journal article" date="2010" name="J. Bacteriol.">
        <title>Complete genome sequence of Halalkalicoccus jeotgali B3(T), an extremely halophilic archaeon.</title>
        <authorList>
            <person name="Roh S.W."/>
            <person name="Nam Y.D."/>
            <person name="Nam S.H."/>
            <person name="Choi S.H."/>
            <person name="Park H.S."/>
            <person name="Bae J.W."/>
        </authorList>
    </citation>
    <scope>NUCLEOTIDE SEQUENCE [LARGE SCALE GENOMIC DNA]</scope>
    <source>
        <strain evidence="3">DSM 18796 / CECT 7217 / JCM 14584 / KCTC 4019 / B3</strain>
        <plasmid evidence="3">3</plasmid>
    </source>
</reference>
<sequence>MASDSGSYDPRDTGEQLTMENVSLMPNWLGFNAVWAMVLVVVCVLLLVPSVVLFNIAPWQVALVVLVATLVFDALVLVTALLASIVTPSHESTLQYLRSRYAEWHGRETIRSDPTLPSRRDR</sequence>
<evidence type="ECO:0000256" key="1">
    <source>
        <dbReference type="SAM" id="Phobius"/>
    </source>
</evidence>
<protein>
    <submittedName>
        <fullName evidence="2">Uncharacterized protein</fullName>
    </submittedName>
</protein>
<organism evidence="2 3">
    <name type="scientific">Halalkalicoccus jeotgali (strain DSM 18796 / CECT 7217 / JCM 14584 / KCTC 4019 / B3)</name>
    <dbReference type="NCBI Taxonomy" id="795797"/>
    <lineage>
        <taxon>Archaea</taxon>
        <taxon>Methanobacteriati</taxon>
        <taxon>Methanobacteriota</taxon>
        <taxon>Stenosarchaea group</taxon>
        <taxon>Halobacteria</taxon>
        <taxon>Halobacteriales</taxon>
        <taxon>Halococcaceae</taxon>
        <taxon>Halalkalicoccus</taxon>
    </lineage>
</organism>
<dbReference type="PATRIC" id="fig|795797.18.peg.3712"/>
<gene>
    <name evidence="2" type="ordered locus">HacjB3_19193</name>
</gene>
<keyword evidence="1" id="KW-0472">Membrane</keyword>
<proteinExistence type="predicted"/>
<geneLocation type="plasmid" evidence="2 3">
    <name>3</name>
</geneLocation>
<dbReference type="GeneID" id="9385741"/>
<keyword evidence="1" id="KW-0812">Transmembrane</keyword>
<keyword evidence="1" id="KW-1133">Transmembrane helix</keyword>
<dbReference type="EMBL" id="CP002065">
    <property type="protein sequence ID" value="ADJ17176.1"/>
    <property type="molecule type" value="Genomic_DNA"/>
</dbReference>
<evidence type="ECO:0000313" key="3">
    <source>
        <dbReference type="Proteomes" id="UP000000390"/>
    </source>
</evidence>
<dbReference type="HOGENOM" id="CLU_2021436_0_0_2"/>
<dbReference type="AlphaFoldDB" id="D8JD23"/>
<dbReference type="RefSeq" id="WP_013199697.1">
    <property type="nucleotide sequence ID" value="NC_014300.1"/>
</dbReference>
<dbReference type="Proteomes" id="UP000000390">
    <property type="component" value="Plasmid 3"/>
</dbReference>
<dbReference type="KEGG" id="hje:HacjB3_19193"/>
<feature type="transmembrane region" description="Helical" evidence="1">
    <location>
        <begin position="33"/>
        <end position="54"/>
    </location>
</feature>
<keyword evidence="2" id="KW-0614">Plasmid</keyword>
<name>D8JD23_HALJB</name>
<accession>D8JD23</accession>
<feature type="transmembrane region" description="Helical" evidence="1">
    <location>
        <begin position="61"/>
        <end position="86"/>
    </location>
</feature>
<evidence type="ECO:0000313" key="2">
    <source>
        <dbReference type="EMBL" id="ADJ17176.1"/>
    </source>
</evidence>